<dbReference type="InterPro" id="IPR051262">
    <property type="entry name" value="SMP-30/CGR1_Lactonase"/>
</dbReference>
<protein>
    <submittedName>
        <fullName evidence="2">SMP-30/gluconolactonase/LRE family protein</fullName>
    </submittedName>
</protein>
<accession>A0A556AKQ5</accession>
<evidence type="ECO:0000313" key="3">
    <source>
        <dbReference type="Proteomes" id="UP000318405"/>
    </source>
</evidence>
<evidence type="ECO:0000313" key="2">
    <source>
        <dbReference type="EMBL" id="TSH93425.1"/>
    </source>
</evidence>
<dbReference type="Proteomes" id="UP000318405">
    <property type="component" value="Unassembled WGS sequence"/>
</dbReference>
<keyword evidence="3" id="KW-1185">Reference proteome</keyword>
<dbReference type="PANTHER" id="PTHR47572:SF5">
    <property type="entry name" value="BLR2277 PROTEIN"/>
    <property type="match status" value="1"/>
</dbReference>
<dbReference type="SUPFAM" id="SSF63829">
    <property type="entry name" value="Calcium-dependent phosphotriesterase"/>
    <property type="match status" value="1"/>
</dbReference>
<dbReference type="PANTHER" id="PTHR47572">
    <property type="entry name" value="LIPOPROTEIN-RELATED"/>
    <property type="match status" value="1"/>
</dbReference>
<name>A0A556AKQ5_9BURK</name>
<gene>
    <name evidence="2" type="ORF">FOZ76_14305</name>
</gene>
<dbReference type="InterPro" id="IPR011042">
    <property type="entry name" value="6-blade_b-propeller_TolB-like"/>
</dbReference>
<dbReference type="OrthoDB" id="502821at2"/>
<sequence length="314" mass="33447">MTTPQLKTRVVANDLWFPEGPVALPDGSVLVVEIRRRTLTRVTPGGRKHIVSTLGGGPNGAALGPDGACYVTNNGGLKFHRRADGVMVNAGQSDDYVTGRIERVNIETGKAEVLYDRVDGVPLKGPNDLVFDAHGGFYFTDLGKARATDTDLGSVCYARADGSLIKRLVFPISKPNGIGLSPDGSTLYVAETETARVWAWDLKGPGELAHPVVASNSSPHGSRLIGISPTFARFDSLAVEASGNVCVGTLHRGGVTVFAPEGGIVEFLPVDIDTHITNLCFGGDDMKRAWLTGSWSGTLIETEWPRAGLRLHCQ</sequence>
<organism evidence="2 3">
    <name type="scientific">Verticiella sediminum</name>
    <dbReference type="NCBI Taxonomy" id="1247510"/>
    <lineage>
        <taxon>Bacteria</taxon>
        <taxon>Pseudomonadati</taxon>
        <taxon>Pseudomonadota</taxon>
        <taxon>Betaproteobacteria</taxon>
        <taxon>Burkholderiales</taxon>
        <taxon>Alcaligenaceae</taxon>
        <taxon>Verticiella</taxon>
    </lineage>
</organism>
<dbReference type="InterPro" id="IPR013658">
    <property type="entry name" value="SGL"/>
</dbReference>
<evidence type="ECO:0000259" key="1">
    <source>
        <dbReference type="Pfam" id="PF08450"/>
    </source>
</evidence>
<dbReference type="Gene3D" id="2.120.10.30">
    <property type="entry name" value="TolB, C-terminal domain"/>
    <property type="match status" value="1"/>
</dbReference>
<proteinExistence type="predicted"/>
<reference evidence="2 3" key="1">
    <citation type="submission" date="2019-07" db="EMBL/GenBank/DDBJ databases">
        <title>Qingshengfaniella alkalisoli gen. nov., sp. nov., isolated from saline soil.</title>
        <authorList>
            <person name="Xu L."/>
            <person name="Huang X.-X."/>
            <person name="Sun J.-Q."/>
        </authorList>
    </citation>
    <scope>NUCLEOTIDE SEQUENCE [LARGE SCALE GENOMIC DNA]</scope>
    <source>
        <strain evidence="2 3">DSM 27279</strain>
    </source>
</reference>
<dbReference type="Pfam" id="PF08450">
    <property type="entry name" value="SGL"/>
    <property type="match status" value="1"/>
</dbReference>
<feature type="domain" description="SMP-30/Gluconolactonase/LRE-like region" evidence="1">
    <location>
        <begin position="17"/>
        <end position="292"/>
    </location>
</feature>
<dbReference type="EMBL" id="VLTJ01000028">
    <property type="protein sequence ID" value="TSH93425.1"/>
    <property type="molecule type" value="Genomic_DNA"/>
</dbReference>
<comment type="caution">
    <text evidence="2">The sequence shown here is derived from an EMBL/GenBank/DDBJ whole genome shotgun (WGS) entry which is preliminary data.</text>
</comment>
<dbReference type="RefSeq" id="WP_143948944.1">
    <property type="nucleotide sequence ID" value="NZ_BAABMB010000006.1"/>
</dbReference>
<dbReference type="AlphaFoldDB" id="A0A556AKQ5"/>